<evidence type="ECO:0000313" key="1">
    <source>
        <dbReference type="EMBL" id="KKU04019.1"/>
    </source>
</evidence>
<dbReference type="SUPFAM" id="SSF47413">
    <property type="entry name" value="lambda repressor-like DNA-binding domains"/>
    <property type="match status" value="1"/>
</dbReference>
<proteinExistence type="predicted"/>
<evidence type="ECO:0000313" key="2">
    <source>
        <dbReference type="Proteomes" id="UP000034086"/>
    </source>
</evidence>
<accession>A0A0G1M6S3</accession>
<organism evidence="1 2">
    <name type="scientific">Candidatus Woesebacteria bacterium GW2011_GWE1_45_18</name>
    <dbReference type="NCBI Taxonomy" id="1618598"/>
    <lineage>
        <taxon>Bacteria</taxon>
        <taxon>Candidatus Woeseibacteriota</taxon>
    </lineage>
</organism>
<dbReference type="GO" id="GO:0003677">
    <property type="term" value="F:DNA binding"/>
    <property type="evidence" value="ECO:0007669"/>
    <property type="project" value="InterPro"/>
</dbReference>
<dbReference type="EMBL" id="LCKQ01000005">
    <property type="protein sequence ID" value="KKU04019.1"/>
    <property type="molecule type" value="Genomic_DNA"/>
</dbReference>
<protein>
    <submittedName>
        <fullName evidence="1">Uncharacterized protein</fullName>
    </submittedName>
</protein>
<comment type="caution">
    <text evidence="1">The sequence shown here is derived from an EMBL/GenBank/DDBJ whole genome shotgun (WGS) entry which is preliminary data.</text>
</comment>
<dbReference type="Proteomes" id="UP000034086">
    <property type="component" value="Unassembled WGS sequence"/>
</dbReference>
<reference evidence="1 2" key="1">
    <citation type="journal article" date="2015" name="Nature">
        <title>rRNA introns, odd ribosomes, and small enigmatic genomes across a large radiation of phyla.</title>
        <authorList>
            <person name="Brown C.T."/>
            <person name="Hug L.A."/>
            <person name="Thomas B.C."/>
            <person name="Sharon I."/>
            <person name="Castelle C.J."/>
            <person name="Singh A."/>
            <person name="Wilkins M.J."/>
            <person name="Williams K.H."/>
            <person name="Banfield J.F."/>
        </authorList>
    </citation>
    <scope>NUCLEOTIDE SEQUENCE [LARGE SCALE GENOMIC DNA]</scope>
</reference>
<gene>
    <name evidence="1" type="ORF">UX03_C0005G0003</name>
</gene>
<dbReference type="AlphaFoldDB" id="A0A0G1M6S3"/>
<name>A0A0G1M6S3_9BACT</name>
<sequence length="219" mass="25661">MTVVQIRDLYIEKKLSSREVAERIGISQWSVISIMRRNNIPRRTFSEANHILFSRKPLSYKKKARLTAREKSLYEAALMLYWAEGTKKGGCTVDFVNSDGKMVLLFLKALRRIYQVDEKRLRVFLYCYTNQNIDALKEYWSKLLEISKSQFIKPYVRKDFDPRKKDKMPNGLVHIRYSDKKLFEQIKAEIDIICSRLNKLGWQSGQMHGSVKSAAGRPT</sequence>
<dbReference type="InterPro" id="IPR010982">
    <property type="entry name" value="Lambda_DNA-bd_dom_sf"/>
</dbReference>
<dbReference type="Gene3D" id="1.10.10.60">
    <property type="entry name" value="Homeodomain-like"/>
    <property type="match status" value="1"/>
</dbReference>